<dbReference type="Pfam" id="PF07883">
    <property type="entry name" value="Cupin_2"/>
    <property type="match status" value="1"/>
</dbReference>
<dbReference type="InterPro" id="IPR011051">
    <property type="entry name" value="RmlC_Cupin_sf"/>
</dbReference>
<reference evidence="3" key="1">
    <citation type="submission" date="2019-08" db="EMBL/GenBank/DDBJ databases">
        <title>Limnoglobus roseus gen. nov., sp. nov., a novel freshwater planctomycete with a giant genome from the family Gemmataceae.</title>
        <authorList>
            <person name="Kulichevskaya I.S."/>
            <person name="Naumoff D.G."/>
            <person name="Miroshnikov K."/>
            <person name="Ivanova A."/>
            <person name="Philippov D.A."/>
            <person name="Hakobyan A."/>
            <person name="Rijpstra I.C."/>
            <person name="Sinninghe Damste J.S."/>
            <person name="Liesack W."/>
            <person name="Dedysh S.N."/>
        </authorList>
    </citation>
    <scope>NUCLEOTIDE SEQUENCE [LARGE SCALE GENOMIC DNA]</scope>
    <source>
        <strain evidence="3">PX52</strain>
    </source>
</reference>
<dbReference type="EMBL" id="CP042425">
    <property type="protein sequence ID" value="QEL19379.1"/>
    <property type="molecule type" value="Genomic_DNA"/>
</dbReference>
<dbReference type="SUPFAM" id="SSF51182">
    <property type="entry name" value="RmlC-like cupins"/>
    <property type="match status" value="1"/>
</dbReference>
<dbReference type="PANTHER" id="PTHR38599">
    <property type="entry name" value="CUPIN DOMAIN PROTEIN (AFU_ORTHOLOGUE AFUA_3G13620)"/>
    <property type="match status" value="1"/>
</dbReference>
<evidence type="ECO:0000313" key="3">
    <source>
        <dbReference type="Proteomes" id="UP000324974"/>
    </source>
</evidence>
<keyword evidence="3" id="KW-1185">Reference proteome</keyword>
<organism evidence="2 3">
    <name type="scientific">Limnoglobus roseus</name>
    <dbReference type="NCBI Taxonomy" id="2598579"/>
    <lineage>
        <taxon>Bacteria</taxon>
        <taxon>Pseudomonadati</taxon>
        <taxon>Planctomycetota</taxon>
        <taxon>Planctomycetia</taxon>
        <taxon>Gemmatales</taxon>
        <taxon>Gemmataceae</taxon>
        <taxon>Limnoglobus</taxon>
    </lineage>
</organism>
<proteinExistence type="predicted"/>
<dbReference type="PANTHER" id="PTHR38599:SF1">
    <property type="entry name" value="CUPIN DOMAIN PROTEIN (AFU_ORTHOLOGUE AFUA_3G13620)"/>
    <property type="match status" value="1"/>
</dbReference>
<dbReference type="Gene3D" id="2.60.120.10">
    <property type="entry name" value="Jelly Rolls"/>
    <property type="match status" value="1"/>
</dbReference>
<evidence type="ECO:0000259" key="1">
    <source>
        <dbReference type="Pfam" id="PF07883"/>
    </source>
</evidence>
<dbReference type="RefSeq" id="WP_149113775.1">
    <property type="nucleotide sequence ID" value="NZ_CP042425.1"/>
</dbReference>
<dbReference type="InterPro" id="IPR013096">
    <property type="entry name" value="Cupin_2"/>
</dbReference>
<protein>
    <submittedName>
        <fullName evidence="2">Cupin domain-containing protein</fullName>
    </submittedName>
</protein>
<dbReference type="Proteomes" id="UP000324974">
    <property type="component" value="Chromosome"/>
</dbReference>
<evidence type="ECO:0000313" key="2">
    <source>
        <dbReference type="EMBL" id="QEL19379.1"/>
    </source>
</evidence>
<sequence length="142" mass="15291">MIRGTLVLVTGISLGLGGMLAARHDEKPHGTAVKLLAARDIAEKLDGKEAKATAVEVTIEPGQAGDPHRHPGPAFGYVLEGEYEWAIDDQPAKVLKAGETFYEPGGCLHRVSKNSGKVKTRVLAWVLHPREAKDLVIPEPKK</sequence>
<dbReference type="InterPro" id="IPR014710">
    <property type="entry name" value="RmlC-like_jellyroll"/>
</dbReference>
<dbReference type="AlphaFoldDB" id="A0A5C1AIW2"/>
<accession>A0A5C1AIW2</accession>
<feature type="domain" description="Cupin type-2" evidence="1">
    <location>
        <begin position="56"/>
        <end position="125"/>
    </location>
</feature>
<name>A0A5C1AIW2_9BACT</name>
<dbReference type="CDD" id="cd02234">
    <property type="entry name" value="cupin_BLR7677-like"/>
    <property type="match status" value="1"/>
</dbReference>
<dbReference type="KEGG" id="lrs:PX52LOC_06450"/>
<gene>
    <name evidence="2" type="ORF">PX52LOC_06450</name>
</gene>
<dbReference type="OrthoDB" id="9813436at2"/>